<reference evidence="2" key="1">
    <citation type="submission" date="2016-10" db="EMBL/GenBank/DDBJ databases">
        <authorList>
            <person name="Varghese N."/>
            <person name="Submissions S."/>
        </authorList>
    </citation>
    <scope>NUCLEOTIDE SEQUENCE [LARGE SCALE GENOMIC DNA]</scope>
    <source>
        <strain evidence="2">IBRC-M 10403</strain>
    </source>
</reference>
<dbReference type="AlphaFoldDB" id="A0A1G6RSQ3"/>
<proteinExistence type="predicted"/>
<name>A0A1G6RSQ3_9PSEU</name>
<dbReference type="Proteomes" id="UP000199501">
    <property type="component" value="Unassembled WGS sequence"/>
</dbReference>
<organism evidence="1 2">
    <name type="scientific">Actinokineospora iranica</name>
    <dbReference type="NCBI Taxonomy" id="1271860"/>
    <lineage>
        <taxon>Bacteria</taxon>
        <taxon>Bacillati</taxon>
        <taxon>Actinomycetota</taxon>
        <taxon>Actinomycetes</taxon>
        <taxon>Pseudonocardiales</taxon>
        <taxon>Pseudonocardiaceae</taxon>
        <taxon>Actinokineospora</taxon>
    </lineage>
</organism>
<protein>
    <submittedName>
        <fullName evidence="1">Uncharacterized protein</fullName>
    </submittedName>
</protein>
<gene>
    <name evidence="1" type="ORF">SAMN05216174_1076</name>
</gene>
<dbReference type="STRING" id="1271860.SAMN05216174_1076"/>
<sequence length="35" mass="3516">MSRHPWQLTAALVVAATVAFGLVPASGAVTPLPAD</sequence>
<keyword evidence="2" id="KW-1185">Reference proteome</keyword>
<dbReference type="EMBL" id="FMZZ01000007">
    <property type="protein sequence ID" value="SDD07629.1"/>
    <property type="molecule type" value="Genomic_DNA"/>
</dbReference>
<evidence type="ECO:0000313" key="2">
    <source>
        <dbReference type="Proteomes" id="UP000199501"/>
    </source>
</evidence>
<evidence type="ECO:0000313" key="1">
    <source>
        <dbReference type="EMBL" id="SDD07629.1"/>
    </source>
</evidence>
<accession>A0A1G6RSQ3</accession>